<evidence type="ECO:0000256" key="1">
    <source>
        <dbReference type="ARBA" id="ARBA00022690"/>
    </source>
</evidence>
<evidence type="ECO:0000256" key="5">
    <source>
        <dbReference type="SAM" id="SignalP"/>
    </source>
</evidence>
<feature type="compositionally biased region" description="Low complexity" evidence="4">
    <location>
        <begin position="229"/>
        <end position="339"/>
    </location>
</feature>
<accession>A0ABQ7QPI3</accession>
<dbReference type="Proteomes" id="UP000823941">
    <property type="component" value="Chromosome 10"/>
</dbReference>
<dbReference type="InterPro" id="IPR002223">
    <property type="entry name" value="Kunitz_BPTI"/>
</dbReference>
<protein>
    <recommendedName>
        <fullName evidence="6">BPTI/Kunitz inhibitor domain-containing protein</fullName>
    </recommendedName>
</protein>
<organism evidence="7 8">
    <name type="scientific">Plutella xylostella</name>
    <name type="common">Diamondback moth</name>
    <name type="synonym">Plutella maculipennis</name>
    <dbReference type="NCBI Taxonomy" id="51655"/>
    <lineage>
        <taxon>Eukaryota</taxon>
        <taxon>Metazoa</taxon>
        <taxon>Ecdysozoa</taxon>
        <taxon>Arthropoda</taxon>
        <taxon>Hexapoda</taxon>
        <taxon>Insecta</taxon>
        <taxon>Pterygota</taxon>
        <taxon>Neoptera</taxon>
        <taxon>Endopterygota</taxon>
        <taxon>Lepidoptera</taxon>
        <taxon>Glossata</taxon>
        <taxon>Ditrysia</taxon>
        <taxon>Yponomeutoidea</taxon>
        <taxon>Plutellidae</taxon>
        <taxon>Plutella</taxon>
    </lineage>
</organism>
<gene>
    <name evidence="7" type="ORF">JYU34_007050</name>
</gene>
<evidence type="ECO:0000256" key="3">
    <source>
        <dbReference type="ARBA" id="ARBA00023157"/>
    </source>
</evidence>
<dbReference type="InterPro" id="IPR036880">
    <property type="entry name" value="Kunitz_BPTI_sf"/>
</dbReference>
<dbReference type="Pfam" id="PF00014">
    <property type="entry name" value="Kunitz_BPTI"/>
    <property type="match status" value="1"/>
</dbReference>
<dbReference type="Gene3D" id="4.10.410.10">
    <property type="entry name" value="Pancreatic trypsin inhibitor Kunitz domain"/>
    <property type="match status" value="1"/>
</dbReference>
<feature type="chain" id="PRO_5046457336" description="BPTI/Kunitz inhibitor domain-containing protein" evidence="5">
    <location>
        <begin position="22"/>
        <end position="370"/>
    </location>
</feature>
<proteinExistence type="predicted"/>
<reference evidence="7 8" key="1">
    <citation type="submission" date="2021-06" db="EMBL/GenBank/DDBJ databases">
        <title>A haploid diamondback moth (Plutella xylostella L.) genome assembly resolves 31 chromosomes and identifies a diamide resistance mutation.</title>
        <authorList>
            <person name="Ward C.M."/>
            <person name="Perry K.D."/>
            <person name="Baker G."/>
            <person name="Powis K."/>
            <person name="Heckel D.G."/>
            <person name="Baxter S.W."/>
        </authorList>
    </citation>
    <scope>NUCLEOTIDE SEQUENCE [LARGE SCALE GENOMIC DNA]</scope>
    <source>
        <strain evidence="7 8">LV</strain>
        <tissue evidence="7">Single pupa</tissue>
    </source>
</reference>
<dbReference type="PANTHER" id="PTHR10083">
    <property type="entry name" value="KUNITZ-TYPE PROTEASE INHIBITOR-RELATED"/>
    <property type="match status" value="1"/>
</dbReference>
<dbReference type="EMBL" id="JAHIBW010000010">
    <property type="protein sequence ID" value="KAG7306932.1"/>
    <property type="molecule type" value="Genomic_DNA"/>
</dbReference>
<evidence type="ECO:0000256" key="4">
    <source>
        <dbReference type="SAM" id="MobiDB-lite"/>
    </source>
</evidence>
<comment type="caution">
    <text evidence="7">The sequence shown here is derived from an EMBL/GenBank/DDBJ whole genome shotgun (WGS) entry which is preliminary data.</text>
</comment>
<dbReference type="PROSITE" id="PS50279">
    <property type="entry name" value="BPTI_KUNITZ_2"/>
    <property type="match status" value="2"/>
</dbReference>
<keyword evidence="8" id="KW-1185">Reference proteome</keyword>
<keyword evidence="5" id="KW-0732">Signal</keyword>
<dbReference type="SMART" id="SM00131">
    <property type="entry name" value="KU"/>
    <property type="match status" value="1"/>
</dbReference>
<feature type="domain" description="BPTI/Kunitz inhibitor" evidence="6">
    <location>
        <begin position="27"/>
        <end position="77"/>
    </location>
</feature>
<evidence type="ECO:0000313" key="8">
    <source>
        <dbReference type="Proteomes" id="UP000823941"/>
    </source>
</evidence>
<dbReference type="SUPFAM" id="SSF57362">
    <property type="entry name" value="BPTI-like"/>
    <property type="match status" value="2"/>
</dbReference>
<evidence type="ECO:0000259" key="6">
    <source>
        <dbReference type="PROSITE" id="PS50279"/>
    </source>
</evidence>
<feature type="domain" description="BPTI/Kunitz inhibitor" evidence="6">
    <location>
        <begin position="111"/>
        <end position="160"/>
    </location>
</feature>
<feature type="signal peptide" evidence="5">
    <location>
        <begin position="1"/>
        <end position="21"/>
    </location>
</feature>
<evidence type="ECO:0000256" key="2">
    <source>
        <dbReference type="ARBA" id="ARBA00022900"/>
    </source>
</evidence>
<keyword evidence="1" id="KW-0646">Protease inhibitor</keyword>
<sequence length="370" mass="41402">MDFNIFLKIIILFQNFIFLDGVPDPYCFARLNTSNCGKKTTSVFYYYKPRSRCEIGFWRGCPTDNIFSNEYECSNRCVGWLIQRDGKGTGKNKRPGIGDGKITEPYKPHWCQEALNQEQCHKNETVYTYDWNSKSCMSKNWYGCPCDNKFRTLLQCKQICSYGVNRLKSIESINDEIKQDKRILTALRGIITTPLPTTTPLLERPRTTLGPTTTITEPTTKILETITTIENSTTTTEKPTEPSTKTVKTSTTIEKPSITTEKSTTTSEKPTTTTVTSTTVEQPPTTTEKSTTTTEKPTTTTVTSTTVEQPCTTTEKSTTTTEKPTTTTVETTTTTKETTAAPVAKNRKTPRPPRKSPNKTESQGGVEVIS</sequence>
<feature type="region of interest" description="Disordered" evidence="4">
    <location>
        <begin position="229"/>
        <end position="370"/>
    </location>
</feature>
<name>A0ABQ7QPI3_PLUXY</name>
<dbReference type="InterPro" id="IPR050098">
    <property type="entry name" value="TFPI/VKTCI-like"/>
</dbReference>
<evidence type="ECO:0000313" key="7">
    <source>
        <dbReference type="EMBL" id="KAG7306932.1"/>
    </source>
</evidence>
<feature type="compositionally biased region" description="Basic residues" evidence="4">
    <location>
        <begin position="345"/>
        <end position="357"/>
    </location>
</feature>
<dbReference type="PANTHER" id="PTHR10083:SF374">
    <property type="entry name" value="BPTI_KUNITZ INHIBITOR DOMAIN-CONTAINING PROTEIN"/>
    <property type="match status" value="1"/>
</dbReference>
<keyword evidence="3" id="KW-1015">Disulfide bond</keyword>
<keyword evidence="2" id="KW-0722">Serine protease inhibitor</keyword>